<dbReference type="Gene3D" id="1.10.220.150">
    <property type="entry name" value="Arf GTPase activating protein"/>
    <property type="match status" value="1"/>
</dbReference>
<feature type="compositionally biased region" description="Polar residues" evidence="5">
    <location>
        <begin position="321"/>
        <end position="343"/>
    </location>
</feature>
<dbReference type="PANTHER" id="PTHR46085">
    <property type="entry name" value="ARFGAP/RECO-RELATED"/>
    <property type="match status" value="1"/>
</dbReference>
<dbReference type="RefSeq" id="XP_022731387.1">
    <property type="nucleotide sequence ID" value="XM_022875652.1"/>
</dbReference>
<dbReference type="PRINTS" id="PR00405">
    <property type="entry name" value="REVINTRACTNG"/>
</dbReference>
<feature type="compositionally biased region" description="Polar residues" evidence="5">
    <location>
        <begin position="473"/>
        <end position="488"/>
    </location>
</feature>
<evidence type="ECO:0000256" key="2">
    <source>
        <dbReference type="ARBA" id="ARBA00022771"/>
    </source>
</evidence>
<dbReference type="PANTHER" id="PTHR46085:SF16">
    <property type="entry name" value="ARFGAP_RECO-LIKE ZINC FINGER DOMAIN-CONTAINING PROTEIN"/>
    <property type="match status" value="1"/>
</dbReference>
<organism evidence="7 9">
    <name type="scientific">Durio zibethinus</name>
    <name type="common">Durian</name>
    <dbReference type="NCBI Taxonomy" id="66656"/>
    <lineage>
        <taxon>Eukaryota</taxon>
        <taxon>Viridiplantae</taxon>
        <taxon>Streptophyta</taxon>
        <taxon>Embryophyta</taxon>
        <taxon>Tracheophyta</taxon>
        <taxon>Spermatophyta</taxon>
        <taxon>Magnoliopsida</taxon>
        <taxon>eudicotyledons</taxon>
        <taxon>Gunneridae</taxon>
        <taxon>Pentapetalae</taxon>
        <taxon>rosids</taxon>
        <taxon>malvids</taxon>
        <taxon>Malvales</taxon>
        <taxon>Malvaceae</taxon>
        <taxon>Helicteroideae</taxon>
        <taxon>Durio</taxon>
    </lineage>
</organism>
<dbReference type="RefSeq" id="XP_022731388.1">
    <property type="nucleotide sequence ID" value="XM_022875653.1"/>
</dbReference>
<feature type="compositionally biased region" description="Polar residues" evidence="5">
    <location>
        <begin position="686"/>
        <end position="720"/>
    </location>
</feature>
<feature type="compositionally biased region" description="Polar residues" evidence="5">
    <location>
        <begin position="169"/>
        <end position="178"/>
    </location>
</feature>
<keyword evidence="2 4" id="KW-0863">Zinc-finger</keyword>
<feature type="region of interest" description="Disordered" evidence="5">
    <location>
        <begin position="275"/>
        <end position="299"/>
    </location>
</feature>
<feature type="compositionally biased region" description="Basic and acidic residues" evidence="5">
    <location>
        <begin position="277"/>
        <end position="288"/>
    </location>
</feature>
<dbReference type="OrthoDB" id="6036at2759"/>
<dbReference type="FunFam" id="1.10.220.150:FF:000005">
    <property type="entry name" value="Arf-GAP domain and FG repeat-containing protein 1"/>
    <property type="match status" value="1"/>
</dbReference>
<sequence>MVNKKKIKEDEKIERTIRALLKLPENKRCINCNLLGPQYVCTTFLTFVCTTCSGIHREFTHRVKSVSMAKFSEEEVSALQAAGNERARQIYFKAWDPQRHSFPDASNLHRLRDFIKHVYVDRKYTGERSDRLPNLRLVHRADSSESKKVSVFSGRSKSPLYEDRHEWSSNEGSSTAGRSDTVRGVYNETRSPRYAQENSRYGGSRRNPVCIEIVDNRIRYDGSGSVRQKDNHSFSHREPATRSGLSDHQIDRSRSLVVHPVRDILGENAPALQVGEYSKEKAGRDPDGSAKNQKMASSGDMESLIDFSMDSEPSNAVAAPNMQQVPPSSDGGNQSSDELSSNGKAPPATNVNALEFLLFDLSAPSVVAVDNASAVPGTAGAPSTASGQNISLDSVSLSAPTEQFFALTSTVGSSTVPLVINIPQKPSNVSPLQGSTDINSDYTVKAPERHVFPIVQKHQSSMFSASDNSFSAQRSTRTVEALNSQHGTSPLMHNPKESSNVTTEQSSQANSKSAEETSSEVGVQPLSAETKSTGRKELPEDLFTASYMSAPAAVLGWQNGPPHGTGFGLQYYPNAMHDAAFPSSAKANPFDLNSETTPAQAPSFPSMASLLGALTSVQDSTGLSHTPSVDSHSSGMASQSSYLASLMTPKSPFTSSMPSSAYVGDQSRIGVPPSRPQGIGGFGSDEFTSGSLNTTQRPKGGHSASNPPTSFHTTGANPFG</sequence>
<dbReference type="Proteomes" id="UP000515121">
    <property type="component" value="Unplaced"/>
</dbReference>
<evidence type="ECO:0000259" key="6">
    <source>
        <dbReference type="PROSITE" id="PS50115"/>
    </source>
</evidence>
<feature type="compositionally biased region" description="Basic and acidic residues" evidence="5">
    <location>
        <begin position="227"/>
        <end position="240"/>
    </location>
</feature>
<dbReference type="GeneID" id="111285942"/>
<feature type="region of interest" description="Disordered" evidence="5">
    <location>
        <begin position="161"/>
        <end position="205"/>
    </location>
</feature>
<evidence type="ECO:0000313" key="7">
    <source>
        <dbReference type="Proteomes" id="UP000515121"/>
    </source>
</evidence>
<feature type="region of interest" description="Disordered" evidence="5">
    <location>
        <begin position="222"/>
        <end position="251"/>
    </location>
</feature>
<dbReference type="InterPro" id="IPR001164">
    <property type="entry name" value="ArfGAP_dom"/>
</dbReference>
<dbReference type="PROSITE" id="PS50115">
    <property type="entry name" value="ARFGAP"/>
    <property type="match status" value="1"/>
</dbReference>
<reference evidence="8 9" key="1">
    <citation type="submission" date="2025-04" db="UniProtKB">
        <authorList>
            <consortium name="RefSeq"/>
        </authorList>
    </citation>
    <scope>IDENTIFICATION</scope>
    <source>
        <tissue evidence="8 9">Fruit stalk</tissue>
    </source>
</reference>
<dbReference type="InterPro" id="IPR038508">
    <property type="entry name" value="ArfGAP_dom_sf"/>
</dbReference>
<dbReference type="InterPro" id="IPR037278">
    <property type="entry name" value="ARFGAP/RecO"/>
</dbReference>
<feature type="region of interest" description="Disordered" evidence="5">
    <location>
        <begin position="312"/>
        <end position="347"/>
    </location>
</feature>
<dbReference type="CDD" id="cd08838">
    <property type="entry name" value="ArfGap_AGFG"/>
    <property type="match status" value="1"/>
</dbReference>
<dbReference type="Pfam" id="PF01412">
    <property type="entry name" value="ArfGap"/>
    <property type="match status" value="1"/>
</dbReference>
<evidence type="ECO:0000256" key="1">
    <source>
        <dbReference type="ARBA" id="ARBA00022723"/>
    </source>
</evidence>
<evidence type="ECO:0000313" key="9">
    <source>
        <dbReference type="RefSeq" id="XP_022731388.1"/>
    </source>
</evidence>
<gene>
    <name evidence="8 9" type="primary">LOC111285942</name>
</gene>
<feature type="compositionally biased region" description="Polar residues" evidence="5">
    <location>
        <begin position="497"/>
        <end position="512"/>
    </location>
</feature>
<keyword evidence="1" id="KW-0479">Metal-binding</keyword>
<evidence type="ECO:0000313" key="8">
    <source>
        <dbReference type="RefSeq" id="XP_022731387.1"/>
    </source>
</evidence>
<dbReference type="KEGG" id="dzi:111285942"/>
<evidence type="ECO:0000256" key="5">
    <source>
        <dbReference type="SAM" id="MobiDB-lite"/>
    </source>
</evidence>
<evidence type="ECO:0000256" key="4">
    <source>
        <dbReference type="PROSITE-ProRule" id="PRU00288"/>
    </source>
</evidence>
<name>A0A6P5XT40_DURZI</name>
<keyword evidence="7" id="KW-1185">Reference proteome</keyword>
<dbReference type="AlphaFoldDB" id="A0A6P5XT40"/>
<dbReference type="GO" id="GO:0005096">
    <property type="term" value="F:GTPase activator activity"/>
    <property type="evidence" value="ECO:0007669"/>
    <property type="project" value="InterPro"/>
</dbReference>
<dbReference type="SMART" id="SM00105">
    <property type="entry name" value="ArfGap"/>
    <property type="match status" value="1"/>
</dbReference>
<protein>
    <submittedName>
        <fullName evidence="8 9">Probable ADP-ribosylation factor GTPase-activating protein AGD14 isoform X1</fullName>
    </submittedName>
</protein>
<evidence type="ECO:0000256" key="3">
    <source>
        <dbReference type="ARBA" id="ARBA00022833"/>
    </source>
</evidence>
<dbReference type="InterPro" id="IPR044820">
    <property type="entry name" value="AGD14-like"/>
</dbReference>
<dbReference type="SUPFAM" id="SSF57863">
    <property type="entry name" value="ArfGap/RecO-like zinc finger"/>
    <property type="match status" value="1"/>
</dbReference>
<feature type="domain" description="Arf-GAP" evidence="6">
    <location>
        <begin position="14"/>
        <end position="132"/>
    </location>
</feature>
<feature type="region of interest" description="Disordered" evidence="5">
    <location>
        <begin position="654"/>
        <end position="720"/>
    </location>
</feature>
<accession>A0A6P5XT40</accession>
<proteinExistence type="predicted"/>
<keyword evidence="3" id="KW-0862">Zinc</keyword>
<feature type="region of interest" description="Disordered" evidence="5">
    <location>
        <begin position="465"/>
        <end position="535"/>
    </location>
</feature>
<dbReference type="GO" id="GO:0008270">
    <property type="term" value="F:zinc ion binding"/>
    <property type="evidence" value="ECO:0007669"/>
    <property type="project" value="UniProtKB-KW"/>
</dbReference>